<evidence type="ECO:0000313" key="10">
    <source>
        <dbReference type="Proteomes" id="UP000824540"/>
    </source>
</evidence>
<comment type="caution">
    <text evidence="9">The sequence shown here is derived from an EMBL/GenBank/DDBJ whole genome shotgun (WGS) entry which is preliminary data.</text>
</comment>
<evidence type="ECO:0000256" key="2">
    <source>
        <dbReference type="ARBA" id="ARBA00004123"/>
    </source>
</evidence>
<comment type="cofactor">
    <cofactor evidence="1">
        <name>a divalent metal cation</name>
        <dbReference type="ChEBI" id="CHEBI:60240"/>
    </cofactor>
</comment>
<proteinExistence type="inferred from homology"/>
<dbReference type="Proteomes" id="UP000824540">
    <property type="component" value="Unassembled WGS sequence"/>
</dbReference>
<comment type="subcellular location">
    <subcellularLocation>
        <location evidence="2">Nucleus</location>
    </subcellularLocation>
</comment>
<protein>
    <recommendedName>
        <fullName evidence="8">DDE Tnp4 domain-containing protein</fullName>
    </recommendedName>
</protein>
<evidence type="ECO:0000259" key="8">
    <source>
        <dbReference type="Pfam" id="PF13359"/>
    </source>
</evidence>
<dbReference type="PANTHER" id="PTHR22930">
    <property type="match status" value="1"/>
</dbReference>
<dbReference type="GO" id="GO:0005634">
    <property type="term" value="C:nucleus"/>
    <property type="evidence" value="ECO:0007669"/>
    <property type="project" value="UniProtKB-SubCell"/>
</dbReference>
<dbReference type="PANTHER" id="PTHR22930:SF85">
    <property type="entry name" value="GH03217P-RELATED"/>
    <property type="match status" value="1"/>
</dbReference>
<evidence type="ECO:0000313" key="9">
    <source>
        <dbReference type="EMBL" id="KAG9340384.1"/>
    </source>
</evidence>
<dbReference type="AlphaFoldDB" id="A0A8T2NK26"/>
<name>A0A8T2NK26_9TELE</name>
<keyword evidence="10" id="KW-1185">Reference proteome</keyword>
<sequence>MDRLRSFRTQSEAARRRRWRKYRRLQTALMTELMARTCIEGATCTRSIWQREGGRGREFWTTFQDTVVLWWYATPGEYRTVAVLFGIGVSTVCGLVRQVTKAILGTLRKRLISLPIGEQLDKAVQGFEARGYPQCAGAIDGTHIPVAKPQVVNDVQIPVHLIGGPAYPLKRWIMTGFTHREQLTAEQRTFNSRLGSARTCAEVAFGRLKGRWRCLARRNDVAVRTTSDIIVACCVLHNVCELRRDHFLPEWNAQVDEQERLDVLDENDDAGSAGQASAIRDAVMTLLYM</sequence>
<dbReference type="EMBL" id="JAFBMS010000043">
    <property type="protein sequence ID" value="KAG9340384.1"/>
    <property type="molecule type" value="Genomic_DNA"/>
</dbReference>
<dbReference type="GO" id="GO:0004518">
    <property type="term" value="F:nuclease activity"/>
    <property type="evidence" value="ECO:0007669"/>
    <property type="project" value="UniProtKB-KW"/>
</dbReference>
<keyword evidence="7" id="KW-0539">Nucleus</keyword>
<keyword evidence="4" id="KW-0540">Nuclease</keyword>
<keyword evidence="6" id="KW-0378">Hydrolase</keyword>
<dbReference type="Pfam" id="PF13359">
    <property type="entry name" value="DDE_Tnp_4"/>
    <property type="match status" value="1"/>
</dbReference>
<evidence type="ECO:0000256" key="7">
    <source>
        <dbReference type="ARBA" id="ARBA00023242"/>
    </source>
</evidence>
<dbReference type="InterPro" id="IPR027806">
    <property type="entry name" value="HARBI1_dom"/>
</dbReference>
<dbReference type="InterPro" id="IPR045249">
    <property type="entry name" value="HARBI1-like"/>
</dbReference>
<evidence type="ECO:0000256" key="4">
    <source>
        <dbReference type="ARBA" id="ARBA00022722"/>
    </source>
</evidence>
<evidence type="ECO:0000256" key="1">
    <source>
        <dbReference type="ARBA" id="ARBA00001968"/>
    </source>
</evidence>
<reference evidence="9" key="1">
    <citation type="thesis" date="2021" institute="BYU ScholarsArchive" country="Provo, UT, USA">
        <title>Applications of and Algorithms for Genome Assembly and Genomic Analyses with an Emphasis on Marine Teleosts.</title>
        <authorList>
            <person name="Pickett B.D."/>
        </authorList>
    </citation>
    <scope>NUCLEOTIDE SEQUENCE</scope>
    <source>
        <strain evidence="9">HI-2016</strain>
    </source>
</reference>
<evidence type="ECO:0000256" key="3">
    <source>
        <dbReference type="ARBA" id="ARBA00006958"/>
    </source>
</evidence>
<dbReference type="OrthoDB" id="2668416at2759"/>
<keyword evidence="5" id="KW-0479">Metal-binding</keyword>
<evidence type="ECO:0000256" key="6">
    <source>
        <dbReference type="ARBA" id="ARBA00022801"/>
    </source>
</evidence>
<evidence type="ECO:0000256" key="5">
    <source>
        <dbReference type="ARBA" id="ARBA00022723"/>
    </source>
</evidence>
<accession>A0A8T2NK26</accession>
<dbReference type="GO" id="GO:0016787">
    <property type="term" value="F:hydrolase activity"/>
    <property type="evidence" value="ECO:0007669"/>
    <property type="project" value="UniProtKB-KW"/>
</dbReference>
<comment type="similarity">
    <text evidence="3">Belongs to the HARBI1 family.</text>
</comment>
<organism evidence="9 10">
    <name type="scientific">Albula glossodonta</name>
    <name type="common">roundjaw bonefish</name>
    <dbReference type="NCBI Taxonomy" id="121402"/>
    <lineage>
        <taxon>Eukaryota</taxon>
        <taxon>Metazoa</taxon>
        <taxon>Chordata</taxon>
        <taxon>Craniata</taxon>
        <taxon>Vertebrata</taxon>
        <taxon>Euteleostomi</taxon>
        <taxon>Actinopterygii</taxon>
        <taxon>Neopterygii</taxon>
        <taxon>Teleostei</taxon>
        <taxon>Albuliformes</taxon>
        <taxon>Albulidae</taxon>
        <taxon>Albula</taxon>
    </lineage>
</organism>
<gene>
    <name evidence="9" type="ORF">JZ751_021497</name>
</gene>
<dbReference type="GO" id="GO:0046872">
    <property type="term" value="F:metal ion binding"/>
    <property type="evidence" value="ECO:0007669"/>
    <property type="project" value="UniProtKB-KW"/>
</dbReference>
<feature type="domain" description="DDE Tnp4" evidence="8">
    <location>
        <begin position="161"/>
        <end position="238"/>
    </location>
</feature>